<organism evidence="2 3">
    <name type="scientific">Vanilla planifolia</name>
    <name type="common">Vanilla</name>
    <dbReference type="NCBI Taxonomy" id="51239"/>
    <lineage>
        <taxon>Eukaryota</taxon>
        <taxon>Viridiplantae</taxon>
        <taxon>Streptophyta</taxon>
        <taxon>Embryophyta</taxon>
        <taxon>Tracheophyta</taxon>
        <taxon>Spermatophyta</taxon>
        <taxon>Magnoliopsida</taxon>
        <taxon>Liliopsida</taxon>
        <taxon>Asparagales</taxon>
        <taxon>Orchidaceae</taxon>
        <taxon>Vanilloideae</taxon>
        <taxon>Vanilleae</taxon>
        <taxon>Vanilla</taxon>
    </lineage>
</organism>
<reference evidence="2 3" key="1">
    <citation type="journal article" date="2020" name="Nat. Food">
        <title>A phased Vanilla planifolia genome enables genetic improvement of flavour and production.</title>
        <authorList>
            <person name="Hasing T."/>
            <person name="Tang H."/>
            <person name="Brym M."/>
            <person name="Khazi F."/>
            <person name="Huang T."/>
            <person name="Chambers A.H."/>
        </authorList>
    </citation>
    <scope>NUCLEOTIDE SEQUENCE [LARGE SCALE GENOMIC DNA]</scope>
    <source>
        <tissue evidence="2">Leaf</tissue>
    </source>
</reference>
<dbReference type="AlphaFoldDB" id="A0A835RPB9"/>
<evidence type="ECO:0000313" key="2">
    <source>
        <dbReference type="EMBL" id="KAG0492869.1"/>
    </source>
</evidence>
<name>A0A835RPB9_VANPL</name>
<dbReference type="PANTHER" id="PTHR19878">
    <property type="entry name" value="AUTOPHAGY PROTEIN 16-LIKE"/>
    <property type="match status" value="1"/>
</dbReference>
<proteinExistence type="predicted"/>
<sequence length="121" mass="13845">MGWWNWEIKTYISMKDIPQWELSGEVMPYMKTTDGAIPAIVADHIGQGREEFKKSLYGAVDGSSSDEDDSMSKSRKIRIRMREKPVDGPHRGCRQDQGSHEKQFRLGDAPVRTRSFLGISR</sequence>
<dbReference type="GO" id="GO:0000045">
    <property type="term" value="P:autophagosome assembly"/>
    <property type="evidence" value="ECO:0007669"/>
    <property type="project" value="InterPro"/>
</dbReference>
<dbReference type="OrthoDB" id="2015206at2759"/>
<dbReference type="PANTHER" id="PTHR19878:SF17">
    <property type="entry name" value="TRANSDUCIN_WD40 REPEAT-LIKE SUPERFAMILY PROTEIN"/>
    <property type="match status" value="1"/>
</dbReference>
<feature type="region of interest" description="Disordered" evidence="1">
    <location>
        <begin position="59"/>
        <end position="107"/>
    </location>
</feature>
<gene>
    <name evidence="2" type="ORF">HPP92_006267</name>
</gene>
<feature type="compositionally biased region" description="Basic and acidic residues" evidence="1">
    <location>
        <begin position="80"/>
        <end position="105"/>
    </location>
</feature>
<accession>A0A835RPB9</accession>
<dbReference type="EMBL" id="JADCNL010000002">
    <property type="protein sequence ID" value="KAG0492869.1"/>
    <property type="molecule type" value="Genomic_DNA"/>
</dbReference>
<evidence type="ECO:0000256" key="1">
    <source>
        <dbReference type="SAM" id="MobiDB-lite"/>
    </source>
</evidence>
<protein>
    <submittedName>
        <fullName evidence="2">Uncharacterized protein</fullName>
    </submittedName>
</protein>
<dbReference type="InterPro" id="IPR045160">
    <property type="entry name" value="ATG16"/>
</dbReference>
<dbReference type="Proteomes" id="UP000636800">
    <property type="component" value="Chromosome 2"/>
</dbReference>
<keyword evidence="3" id="KW-1185">Reference proteome</keyword>
<evidence type="ECO:0000313" key="3">
    <source>
        <dbReference type="Proteomes" id="UP000636800"/>
    </source>
</evidence>
<comment type="caution">
    <text evidence="2">The sequence shown here is derived from an EMBL/GenBank/DDBJ whole genome shotgun (WGS) entry which is preliminary data.</text>
</comment>